<keyword evidence="2" id="KW-0813">Transport</keyword>
<dbReference type="InterPro" id="IPR003593">
    <property type="entry name" value="AAA+_ATPase"/>
</dbReference>
<proteinExistence type="predicted"/>
<organism evidence="11 12">
    <name type="scientific">Phenylobacterium montanum</name>
    <dbReference type="NCBI Taxonomy" id="2823693"/>
    <lineage>
        <taxon>Bacteria</taxon>
        <taxon>Pseudomonadati</taxon>
        <taxon>Pseudomonadota</taxon>
        <taxon>Alphaproteobacteria</taxon>
        <taxon>Caulobacterales</taxon>
        <taxon>Caulobacteraceae</taxon>
        <taxon>Phenylobacterium</taxon>
    </lineage>
</organism>
<evidence type="ECO:0000259" key="9">
    <source>
        <dbReference type="PROSITE" id="PS50893"/>
    </source>
</evidence>
<reference evidence="11" key="1">
    <citation type="submission" date="2021-04" db="EMBL/GenBank/DDBJ databases">
        <title>The complete genome sequence of Caulobacter sp. S6.</title>
        <authorList>
            <person name="Tang Y."/>
            <person name="Ouyang W."/>
            <person name="Liu Q."/>
            <person name="Huang B."/>
            <person name="Guo Z."/>
            <person name="Lei P."/>
        </authorList>
    </citation>
    <scope>NUCLEOTIDE SEQUENCE</scope>
    <source>
        <strain evidence="11">S6</strain>
    </source>
</reference>
<dbReference type="EMBL" id="CP073078">
    <property type="protein sequence ID" value="QUD87327.1"/>
    <property type="molecule type" value="Genomic_DNA"/>
</dbReference>
<evidence type="ECO:0000256" key="6">
    <source>
        <dbReference type="ARBA" id="ARBA00022989"/>
    </source>
</evidence>
<dbReference type="Gene3D" id="1.20.1560.10">
    <property type="entry name" value="ABC transporter type 1, transmembrane domain"/>
    <property type="match status" value="1"/>
</dbReference>
<accession>A0A975FYS6</accession>
<dbReference type="PROSITE" id="PS50929">
    <property type="entry name" value="ABC_TM1F"/>
    <property type="match status" value="1"/>
</dbReference>
<dbReference type="GO" id="GO:0005886">
    <property type="term" value="C:plasma membrane"/>
    <property type="evidence" value="ECO:0007669"/>
    <property type="project" value="UniProtKB-SubCell"/>
</dbReference>
<dbReference type="SMART" id="SM00382">
    <property type="entry name" value="AAA"/>
    <property type="match status" value="1"/>
</dbReference>
<dbReference type="GO" id="GO:0016887">
    <property type="term" value="F:ATP hydrolysis activity"/>
    <property type="evidence" value="ECO:0007669"/>
    <property type="project" value="InterPro"/>
</dbReference>
<dbReference type="Proteomes" id="UP000676409">
    <property type="component" value="Chromosome"/>
</dbReference>
<dbReference type="Pfam" id="PF00664">
    <property type="entry name" value="ABC_membrane"/>
    <property type="match status" value="1"/>
</dbReference>
<dbReference type="GO" id="GO:0005524">
    <property type="term" value="F:ATP binding"/>
    <property type="evidence" value="ECO:0007669"/>
    <property type="project" value="UniProtKB-KW"/>
</dbReference>
<dbReference type="PROSITE" id="PS00211">
    <property type="entry name" value="ABC_TRANSPORTER_1"/>
    <property type="match status" value="1"/>
</dbReference>
<feature type="transmembrane region" description="Helical" evidence="8">
    <location>
        <begin position="294"/>
        <end position="312"/>
    </location>
</feature>
<sequence>MSEIFDADTGDIRRRTLTNGQVLGFIAGFWMRRRGLLAAAIGLMLASVAFDLAMPWAARGLVDAVAAPRHAGGMGLVWSAWALFVAMNLGFAVCRNSSFRFWNPLAARNMEEMVNEAFARVQSFSSDWHANNFAGSTVRKVSRAMWGYDQASDAVICWIGPAILVLVGLSVSMLVRWPIVGAFSLSVVALYIGSNVALVQFYVRKANLQSIALDSRIGGALADAISANPTVKGFGAEGREQARLAAVSNAWQRAALNTWTRFLNVWALQNVLLIVLLSGLSGLLVWLWSKGEASAGDVAFAITSFLIMSGYLRTVGENVRMMQRGLDDAEDVASFMRQAPQVLDQAAANDFIPGDGEIVFDRVTFRYQGQAEALYQGFSLAIVPGERVALVGATGSGKSTFVKLIQRLYDIEAGQIRIDGQDIAQVTQGSLRRAIAVVPQDPALFHRSVAENIGYARPGATREEIVLAARRARAHDFIQRLPQGYDTLVGERGVKLSGGERQRVAIARAFLADAPILVLDEATSSLDVETEREVQTATEGLMRGRTTIVIAHRLSTIRHADRILVFQAGRVVEEGSHGELVAMGGAYARLNAVAEGTV</sequence>
<evidence type="ECO:0000256" key="1">
    <source>
        <dbReference type="ARBA" id="ARBA00004651"/>
    </source>
</evidence>
<dbReference type="GO" id="GO:0140359">
    <property type="term" value="F:ABC-type transporter activity"/>
    <property type="evidence" value="ECO:0007669"/>
    <property type="project" value="InterPro"/>
</dbReference>
<keyword evidence="12" id="KW-1185">Reference proteome</keyword>
<feature type="transmembrane region" description="Helical" evidence="8">
    <location>
        <begin position="155"/>
        <end position="175"/>
    </location>
</feature>
<dbReference type="InterPro" id="IPR039421">
    <property type="entry name" value="Type_1_exporter"/>
</dbReference>
<evidence type="ECO:0000256" key="7">
    <source>
        <dbReference type="ARBA" id="ARBA00023136"/>
    </source>
</evidence>
<feature type="domain" description="ABC transporter" evidence="9">
    <location>
        <begin position="358"/>
        <end position="593"/>
    </location>
</feature>
<evidence type="ECO:0000256" key="2">
    <source>
        <dbReference type="ARBA" id="ARBA00022448"/>
    </source>
</evidence>
<comment type="subcellular location">
    <subcellularLocation>
        <location evidence="1">Cell membrane</location>
        <topology evidence="1">Multi-pass membrane protein</topology>
    </subcellularLocation>
</comment>
<feature type="transmembrane region" description="Helical" evidence="8">
    <location>
        <begin position="36"/>
        <end position="56"/>
    </location>
</feature>
<keyword evidence="7 8" id="KW-0472">Membrane</keyword>
<dbReference type="GO" id="GO:0034040">
    <property type="term" value="F:ATPase-coupled lipid transmembrane transporter activity"/>
    <property type="evidence" value="ECO:0007669"/>
    <property type="project" value="TreeGrafter"/>
</dbReference>
<keyword evidence="5 11" id="KW-0067">ATP-binding</keyword>
<dbReference type="InterPro" id="IPR027417">
    <property type="entry name" value="P-loop_NTPase"/>
</dbReference>
<evidence type="ECO:0000256" key="4">
    <source>
        <dbReference type="ARBA" id="ARBA00022741"/>
    </source>
</evidence>
<dbReference type="PROSITE" id="PS50893">
    <property type="entry name" value="ABC_TRANSPORTER_2"/>
    <property type="match status" value="1"/>
</dbReference>
<evidence type="ECO:0000259" key="10">
    <source>
        <dbReference type="PROSITE" id="PS50929"/>
    </source>
</evidence>
<protein>
    <submittedName>
        <fullName evidence="11">ABC transporter ATP-binding protein</fullName>
    </submittedName>
</protein>
<dbReference type="InterPro" id="IPR003439">
    <property type="entry name" value="ABC_transporter-like_ATP-bd"/>
</dbReference>
<dbReference type="SUPFAM" id="SSF52540">
    <property type="entry name" value="P-loop containing nucleoside triphosphate hydrolases"/>
    <property type="match status" value="1"/>
</dbReference>
<dbReference type="PANTHER" id="PTHR24221">
    <property type="entry name" value="ATP-BINDING CASSETTE SUB-FAMILY B"/>
    <property type="match status" value="1"/>
</dbReference>
<evidence type="ECO:0000313" key="11">
    <source>
        <dbReference type="EMBL" id="QUD87327.1"/>
    </source>
</evidence>
<evidence type="ECO:0000256" key="5">
    <source>
        <dbReference type="ARBA" id="ARBA00022840"/>
    </source>
</evidence>
<keyword evidence="6 8" id="KW-1133">Transmembrane helix</keyword>
<feature type="transmembrane region" description="Helical" evidence="8">
    <location>
        <begin position="181"/>
        <end position="203"/>
    </location>
</feature>
<feature type="domain" description="ABC transmembrane type-1" evidence="10">
    <location>
        <begin position="38"/>
        <end position="324"/>
    </location>
</feature>
<evidence type="ECO:0000256" key="8">
    <source>
        <dbReference type="SAM" id="Phobius"/>
    </source>
</evidence>
<dbReference type="SUPFAM" id="SSF90123">
    <property type="entry name" value="ABC transporter transmembrane region"/>
    <property type="match status" value="1"/>
</dbReference>
<dbReference type="AlphaFoldDB" id="A0A975FYS6"/>
<dbReference type="InterPro" id="IPR036640">
    <property type="entry name" value="ABC1_TM_sf"/>
</dbReference>
<dbReference type="Gene3D" id="3.40.50.300">
    <property type="entry name" value="P-loop containing nucleotide triphosphate hydrolases"/>
    <property type="match status" value="1"/>
</dbReference>
<evidence type="ECO:0000256" key="3">
    <source>
        <dbReference type="ARBA" id="ARBA00022692"/>
    </source>
</evidence>
<keyword evidence="4" id="KW-0547">Nucleotide-binding</keyword>
<dbReference type="InterPro" id="IPR011527">
    <property type="entry name" value="ABC1_TM_dom"/>
</dbReference>
<keyword evidence="3 8" id="KW-0812">Transmembrane</keyword>
<name>A0A975FYS6_9CAUL</name>
<dbReference type="InterPro" id="IPR017871">
    <property type="entry name" value="ABC_transporter-like_CS"/>
</dbReference>
<evidence type="ECO:0000313" key="12">
    <source>
        <dbReference type="Proteomes" id="UP000676409"/>
    </source>
</evidence>
<feature type="transmembrane region" description="Helical" evidence="8">
    <location>
        <begin position="262"/>
        <end position="288"/>
    </location>
</feature>
<dbReference type="PANTHER" id="PTHR24221:SF654">
    <property type="entry name" value="ATP-BINDING CASSETTE SUB-FAMILY B MEMBER 6"/>
    <property type="match status" value="1"/>
</dbReference>
<gene>
    <name evidence="11" type="ORF">KCG34_20090</name>
</gene>
<dbReference type="RefSeq" id="WP_211937379.1">
    <property type="nucleotide sequence ID" value="NZ_CP073078.1"/>
</dbReference>
<dbReference type="Pfam" id="PF00005">
    <property type="entry name" value="ABC_tran"/>
    <property type="match status" value="1"/>
</dbReference>
<dbReference type="KEGG" id="caul:KCG34_20090"/>
<dbReference type="FunFam" id="3.40.50.300:FF:000287">
    <property type="entry name" value="Multidrug ABC transporter ATP-binding protein"/>
    <property type="match status" value="1"/>
</dbReference>
<feature type="transmembrane region" description="Helical" evidence="8">
    <location>
        <begin position="76"/>
        <end position="94"/>
    </location>
</feature>